<comment type="caution">
    <text evidence="2">The sequence shown here is derived from an EMBL/GenBank/DDBJ whole genome shotgun (WGS) entry which is preliminary data.</text>
</comment>
<dbReference type="InterPro" id="IPR003959">
    <property type="entry name" value="ATPase_AAA_core"/>
</dbReference>
<evidence type="ECO:0000313" key="2">
    <source>
        <dbReference type="EMBL" id="MCF3946000.1"/>
    </source>
</evidence>
<dbReference type="PANTHER" id="PTHR43581">
    <property type="entry name" value="ATP/GTP PHOSPHATASE"/>
    <property type="match status" value="1"/>
</dbReference>
<gene>
    <name evidence="2" type="ORF">L2A60_04775</name>
</gene>
<dbReference type="EMBL" id="JAKGBZ010000006">
    <property type="protein sequence ID" value="MCF3946000.1"/>
    <property type="molecule type" value="Genomic_DNA"/>
</dbReference>
<dbReference type="RefSeq" id="WP_235703231.1">
    <property type="nucleotide sequence ID" value="NZ_JAKGBZ010000006.1"/>
</dbReference>
<name>A0ABS9DW42_9PROT</name>
<dbReference type="Gene3D" id="3.40.50.300">
    <property type="entry name" value="P-loop containing nucleotide triphosphate hydrolases"/>
    <property type="match status" value="2"/>
</dbReference>
<evidence type="ECO:0000313" key="3">
    <source>
        <dbReference type="Proteomes" id="UP001521209"/>
    </source>
</evidence>
<keyword evidence="3" id="KW-1185">Reference proteome</keyword>
<evidence type="ECO:0000259" key="1">
    <source>
        <dbReference type="SMART" id="SM00382"/>
    </source>
</evidence>
<reference evidence="2 3" key="1">
    <citation type="submission" date="2022-01" db="EMBL/GenBank/DDBJ databases">
        <authorList>
            <person name="Won M."/>
            <person name="Kim S.-J."/>
            <person name="Kwon S.-W."/>
        </authorList>
    </citation>
    <scope>NUCLEOTIDE SEQUENCE [LARGE SCALE GENOMIC DNA]</scope>
    <source>
        <strain evidence="2 3">KCTC 23505</strain>
    </source>
</reference>
<dbReference type="Pfam" id="PF13476">
    <property type="entry name" value="AAA_23"/>
    <property type="match status" value="1"/>
</dbReference>
<proteinExistence type="predicted"/>
<dbReference type="InterPro" id="IPR051396">
    <property type="entry name" value="Bact_Antivir_Def_Nuclease"/>
</dbReference>
<sequence>MFKSEVRDSTINALLEKAGSRNYGRYLSKIVLKRVRGFSNEPVSFDFPVTAIIGPNGGGKTTVLGAAACAYKIVSPRRFFAKSGKYDESMQDWSIEYELVDRSINQKDIFRRTATFKNHRWNRDAPERSVLIFGVSRTVPANERSELLRCASGTFSVPDNQIAEFPNVLRDAVSRILGKDVTGFRQLKLHANGEVTLLTGVTKTGTGYSEFHFGAGESSIIRMVAGIEVADDQALVLIEEIENGLHPVATIRLVEYLIDVAERKKMQVLFTTHSNEALQPLPSKAIWVATQDRIFQGKLDVRSLRAITGQIETKAVIFVEDRFTKIWVEALLRQGANFPVDHVQIHAMEGDGTAVAMNTYHNKNPVMDTPSICIIDGDSKQESNAEKRIFRLPGESPEAYIFDAVVESWDTIGGKLSVALLQRFENSDHVKKTCISVRQQTMDPHLLFAHVGEQLGLIPETTVSAAFANLWAQANPEIVESLISPLRDILPADIAVANI</sequence>
<protein>
    <submittedName>
        <fullName evidence="2">AAA family ATPase</fullName>
    </submittedName>
</protein>
<dbReference type="PANTHER" id="PTHR43581:SF4">
    <property type="entry name" value="ATP_GTP PHOSPHATASE"/>
    <property type="match status" value="1"/>
</dbReference>
<dbReference type="Pfam" id="PF13304">
    <property type="entry name" value="AAA_21"/>
    <property type="match status" value="1"/>
</dbReference>
<feature type="domain" description="AAA+ ATPase" evidence="1">
    <location>
        <begin position="46"/>
        <end position="300"/>
    </location>
</feature>
<organism evidence="2 3">
    <name type="scientific">Acidiphilium iwatense</name>
    <dbReference type="NCBI Taxonomy" id="768198"/>
    <lineage>
        <taxon>Bacteria</taxon>
        <taxon>Pseudomonadati</taxon>
        <taxon>Pseudomonadota</taxon>
        <taxon>Alphaproteobacteria</taxon>
        <taxon>Acetobacterales</taxon>
        <taxon>Acidocellaceae</taxon>
        <taxon>Acidiphilium</taxon>
    </lineage>
</organism>
<dbReference type="Proteomes" id="UP001521209">
    <property type="component" value="Unassembled WGS sequence"/>
</dbReference>
<dbReference type="InterPro" id="IPR003593">
    <property type="entry name" value="AAA+_ATPase"/>
</dbReference>
<dbReference type="InterPro" id="IPR027417">
    <property type="entry name" value="P-loop_NTPase"/>
</dbReference>
<dbReference type="SUPFAM" id="SSF52540">
    <property type="entry name" value="P-loop containing nucleoside triphosphate hydrolases"/>
    <property type="match status" value="1"/>
</dbReference>
<dbReference type="InterPro" id="IPR038729">
    <property type="entry name" value="Rad50/SbcC_AAA"/>
</dbReference>
<accession>A0ABS9DW42</accession>
<dbReference type="SMART" id="SM00382">
    <property type="entry name" value="AAA"/>
    <property type="match status" value="1"/>
</dbReference>